<dbReference type="PANTHER" id="PTHR45713">
    <property type="entry name" value="FTP DOMAIN-CONTAINING PROTEIN"/>
    <property type="match status" value="1"/>
</dbReference>
<feature type="non-terminal residue" evidence="1">
    <location>
        <position position="1"/>
    </location>
</feature>
<sequence>MVADGRRKTCDLKQALRAIIAVNVALRKAAYQTDTNSIYTAADRAVDGNTSGYLYPARSCTHTTSYNASCWVNLQQIFLIRSVKIFNRKDCC</sequence>
<accession>A0A9D4LCH1</accession>
<dbReference type="InterPro" id="IPR051941">
    <property type="entry name" value="BG_Antigen-Binding_Lectin"/>
</dbReference>
<reference evidence="1" key="1">
    <citation type="journal article" date="2019" name="bioRxiv">
        <title>The Genome of the Zebra Mussel, Dreissena polymorpha: A Resource for Invasive Species Research.</title>
        <authorList>
            <person name="McCartney M.A."/>
            <person name="Auch B."/>
            <person name="Kono T."/>
            <person name="Mallez S."/>
            <person name="Zhang Y."/>
            <person name="Obille A."/>
            <person name="Becker A."/>
            <person name="Abrahante J.E."/>
            <person name="Garbe J."/>
            <person name="Badalamenti J.P."/>
            <person name="Herman A."/>
            <person name="Mangelson H."/>
            <person name="Liachko I."/>
            <person name="Sullivan S."/>
            <person name="Sone E.D."/>
            <person name="Koren S."/>
            <person name="Silverstein K.A.T."/>
            <person name="Beckman K.B."/>
            <person name="Gohl D.M."/>
        </authorList>
    </citation>
    <scope>NUCLEOTIDE SEQUENCE</scope>
    <source>
        <strain evidence="1">Duluth1</strain>
        <tissue evidence="1">Whole animal</tissue>
    </source>
</reference>
<organism evidence="1 2">
    <name type="scientific">Dreissena polymorpha</name>
    <name type="common">Zebra mussel</name>
    <name type="synonym">Mytilus polymorpha</name>
    <dbReference type="NCBI Taxonomy" id="45954"/>
    <lineage>
        <taxon>Eukaryota</taxon>
        <taxon>Metazoa</taxon>
        <taxon>Spiralia</taxon>
        <taxon>Lophotrochozoa</taxon>
        <taxon>Mollusca</taxon>
        <taxon>Bivalvia</taxon>
        <taxon>Autobranchia</taxon>
        <taxon>Heteroconchia</taxon>
        <taxon>Euheterodonta</taxon>
        <taxon>Imparidentia</taxon>
        <taxon>Neoheterodontei</taxon>
        <taxon>Myida</taxon>
        <taxon>Dreissenoidea</taxon>
        <taxon>Dreissenidae</taxon>
        <taxon>Dreissena</taxon>
    </lineage>
</organism>
<keyword evidence="2" id="KW-1185">Reference proteome</keyword>
<protein>
    <submittedName>
        <fullName evidence="1">Uncharacterized protein</fullName>
    </submittedName>
</protein>
<comment type="caution">
    <text evidence="1">The sequence shown here is derived from an EMBL/GenBank/DDBJ whole genome shotgun (WGS) entry which is preliminary data.</text>
</comment>
<reference evidence="1" key="2">
    <citation type="submission" date="2020-11" db="EMBL/GenBank/DDBJ databases">
        <authorList>
            <person name="McCartney M.A."/>
            <person name="Auch B."/>
            <person name="Kono T."/>
            <person name="Mallez S."/>
            <person name="Becker A."/>
            <person name="Gohl D.M."/>
            <person name="Silverstein K.A.T."/>
            <person name="Koren S."/>
            <person name="Bechman K.B."/>
            <person name="Herman A."/>
            <person name="Abrahante J.E."/>
            <person name="Garbe J."/>
        </authorList>
    </citation>
    <scope>NUCLEOTIDE SEQUENCE</scope>
    <source>
        <strain evidence="1">Duluth1</strain>
        <tissue evidence="1">Whole animal</tissue>
    </source>
</reference>
<dbReference type="Proteomes" id="UP000828390">
    <property type="component" value="Unassembled WGS sequence"/>
</dbReference>
<dbReference type="InterPro" id="IPR008979">
    <property type="entry name" value="Galactose-bd-like_sf"/>
</dbReference>
<dbReference type="AlphaFoldDB" id="A0A9D4LCH1"/>
<evidence type="ECO:0000313" key="1">
    <source>
        <dbReference type="EMBL" id="KAH3855591.1"/>
    </source>
</evidence>
<dbReference type="PANTHER" id="PTHR45713:SF6">
    <property type="entry name" value="F5_8 TYPE C DOMAIN-CONTAINING PROTEIN"/>
    <property type="match status" value="1"/>
</dbReference>
<proteinExistence type="predicted"/>
<evidence type="ECO:0000313" key="2">
    <source>
        <dbReference type="Proteomes" id="UP000828390"/>
    </source>
</evidence>
<dbReference type="EMBL" id="JAIWYP010000003">
    <property type="protein sequence ID" value="KAH3855591.1"/>
    <property type="molecule type" value="Genomic_DNA"/>
</dbReference>
<gene>
    <name evidence="1" type="ORF">DPMN_098160</name>
</gene>
<dbReference type="Gene3D" id="2.60.120.260">
    <property type="entry name" value="Galactose-binding domain-like"/>
    <property type="match status" value="1"/>
</dbReference>
<dbReference type="SUPFAM" id="SSF49785">
    <property type="entry name" value="Galactose-binding domain-like"/>
    <property type="match status" value="1"/>
</dbReference>
<name>A0A9D4LCH1_DREPO</name>